<dbReference type="RefSeq" id="WP_052420562.1">
    <property type="nucleotide sequence ID" value="NZ_JMCB01000022.1"/>
</dbReference>
<reference evidence="2 3" key="1">
    <citation type="submission" date="2014-04" db="EMBL/GenBank/DDBJ databases">
        <title>Genome assembly of Hyalangium minutum DSM 14724.</title>
        <authorList>
            <person name="Sharma G."/>
            <person name="Subramanian S."/>
        </authorList>
    </citation>
    <scope>NUCLEOTIDE SEQUENCE [LARGE SCALE GENOMIC DNA]</scope>
    <source>
        <strain evidence="2 3">DSM 14724</strain>
    </source>
</reference>
<dbReference type="OrthoDB" id="5521964at2"/>
<proteinExistence type="predicted"/>
<accession>A0A085W3L9</accession>
<evidence type="ECO:0000313" key="2">
    <source>
        <dbReference type="EMBL" id="KFE62282.1"/>
    </source>
</evidence>
<feature type="transmembrane region" description="Helical" evidence="1">
    <location>
        <begin position="88"/>
        <end position="106"/>
    </location>
</feature>
<dbReference type="AlphaFoldDB" id="A0A085W3L9"/>
<comment type="caution">
    <text evidence="2">The sequence shown here is derived from an EMBL/GenBank/DDBJ whole genome shotgun (WGS) entry which is preliminary data.</text>
</comment>
<dbReference type="Proteomes" id="UP000028725">
    <property type="component" value="Unassembled WGS sequence"/>
</dbReference>
<organism evidence="2 3">
    <name type="scientific">Hyalangium minutum</name>
    <dbReference type="NCBI Taxonomy" id="394096"/>
    <lineage>
        <taxon>Bacteria</taxon>
        <taxon>Pseudomonadati</taxon>
        <taxon>Myxococcota</taxon>
        <taxon>Myxococcia</taxon>
        <taxon>Myxococcales</taxon>
        <taxon>Cystobacterineae</taxon>
        <taxon>Archangiaceae</taxon>
        <taxon>Hyalangium</taxon>
    </lineage>
</organism>
<feature type="transmembrane region" description="Helical" evidence="1">
    <location>
        <begin position="126"/>
        <end position="143"/>
    </location>
</feature>
<dbReference type="EMBL" id="JMCB01000022">
    <property type="protein sequence ID" value="KFE62282.1"/>
    <property type="molecule type" value="Genomic_DNA"/>
</dbReference>
<evidence type="ECO:0000256" key="1">
    <source>
        <dbReference type="SAM" id="Phobius"/>
    </source>
</evidence>
<keyword evidence="3" id="KW-1185">Reference proteome</keyword>
<feature type="transmembrane region" description="Helical" evidence="1">
    <location>
        <begin position="48"/>
        <end position="76"/>
    </location>
</feature>
<keyword evidence="1" id="KW-0472">Membrane</keyword>
<sequence>MSDTTLIPSDQDKTPPSYATEPARIETYADLPPGITLRPEGISLKHNITVVSIAAMVLTSFITFWMPVFNGLLGGLVGGYHAGSMKRALFAAAVTSVAVPGLLWFLHFMSEQPSLLFLMGLSFKEWLVAHIIGTFLGAISGVYSRQRITERDMYPSAR</sequence>
<name>A0A085W3L9_9BACT</name>
<evidence type="ECO:0000313" key="3">
    <source>
        <dbReference type="Proteomes" id="UP000028725"/>
    </source>
</evidence>
<keyword evidence="1" id="KW-0812">Transmembrane</keyword>
<protein>
    <submittedName>
        <fullName evidence="2">Uncharacterized protein</fullName>
    </submittedName>
</protein>
<gene>
    <name evidence="2" type="ORF">DB31_3992</name>
</gene>
<keyword evidence="1" id="KW-1133">Transmembrane helix</keyword>